<dbReference type="EC" id="2.7.1.12" evidence="3"/>
<dbReference type="SUPFAM" id="SSF52540">
    <property type="entry name" value="P-loop containing nucleoside triphosphate hydrolases"/>
    <property type="match status" value="1"/>
</dbReference>
<keyword evidence="7" id="KW-0067">ATP-binding</keyword>
<gene>
    <name evidence="9" type="ORF">FGM00_07250</name>
</gene>
<evidence type="ECO:0000256" key="7">
    <source>
        <dbReference type="ARBA" id="ARBA00022840"/>
    </source>
</evidence>
<reference evidence="9 10" key="1">
    <citation type="submission" date="2019-05" db="EMBL/GenBank/DDBJ databases">
        <title>Genome sequencing of F202Z8.</title>
        <authorList>
            <person name="Kwon Y.M."/>
        </authorList>
    </citation>
    <scope>NUCLEOTIDE SEQUENCE [LARGE SCALE GENOMIC DNA]</scope>
    <source>
        <strain evidence="9 10">F202Z8</strain>
    </source>
</reference>
<dbReference type="GO" id="GO:0005524">
    <property type="term" value="F:ATP binding"/>
    <property type="evidence" value="ECO:0007669"/>
    <property type="project" value="UniProtKB-KW"/>
</dbReference>
<keyword evidence="4" id="KW-0808">Transferase</keyword>
<dbReference type="Proteomes" id="UP000310017">
    <property type="component" value="Chromosome"/>
</dbReference>
<organism evidence="9 10">
    <name type="scientific">Aggregatimonas sangjinii</name>
    <dbReference type="NCBI Taxonomy" id="2583587"/>
    <lineage>
        <taxon>Bacteria</taxon>
        <taxon>Pseudomonadati</taxon>
        <taxon>Bacteroidota</taxon>
        <taxon>Flavobacteriia</taxon>
        <taxon>Flavobacteriales</taxon>
        <taxon>Flavobacteriaceae</taxon>
        <taxon>Aggregatimonas</taxon>
    </lineage>
</organism>
<dbReference type="Gene3D" id="3.40.50.300">
    <property type="entry name" value="P-loop containing nucleotide triphosphate hydrolases"/>
    <property type="match status" value="1"/>
</dbReference>
<dbReference type="GO" id="GO:0046316">
    <property type="term" value="F:gluconokinase activity"/>
    <property type="evidence" value="ECO:0007669"/>
    <property type="project" value="UniProtKB-EC"/>
</dbReference>
<evidence type="ECO:0000313" key="10">
    <source>
        <dbReference type="Proteomes" id="UP000310017"/>
    </source>
</evidence>
<protein>
    <recommendedName>
        <fullName evidence="3">gluconokinase</fullName>
        <ecNumber evidence="3">2.7.1.12</ecNumber>
    </recommendedName>
</protein>
<comment type="pathway">
    <text evidence="1">Carbohydrate acid metabolism.</text>
</comment>
<keyword evidence="6" id="KW-0418">Kinase</keyword>
<proteinExistence type="inferred from homology"/>
<evidence type="ECO:0000256" key="8">
    <source>
        <dbReference type="ARBA" id="ARBA00048090"/>
    </source>
</evidence>
<sequence length="166" mass="18872">MENKNFIVILVGVCGTEKSAIGKRVAEKLGVPFFDADKLFSSEERPNAMLLQNGKLEKWLQAIEEFVRVQSIQRGCVVSCSILKKAHRKRLTANIDCELDWVFMNDSYENVANRFEKLGNDAVARTALQSDFEILEAPKKALTIDMSYSDEEILTIILKYMARKYG</sequence>
<comment type="similarity">
    <text evidence="2">Belongs to the gluconokinase GntK/GntV family.</text>
</comment>
<evidence type="ECO:0000256" key="2">
    <source>
        <dbReference type="ARBA" id="ARBA00008420"/>
    </source>
</evidence>
<dbReference type="RefSeq" id="WP_138852255.1">
    <property type="nucleotide sequence ID" value="NZ_CP040710.1"/>
</dbReference>
<evidence type="ECO:0000256" key="6">
    <source>
        <dbReference type="ARBA" id="ARBA00022777"/>
    </source>
</evidence>
<dbReference type="EMBL" id="CP040710">
    <property type="protein sequence ID" value="QCW99905.1"/>
    <property type="molecule type" value="Genomic_DNA"/>
</dbReference>
<dbReference type="InterPro" id="IPR031322">
    <property type="entry name" value="Shikimate/glucono_kinase"/>
</dbReference>
<dbReference type="GO" id="GO:0005975">
    <property type="term" value="P:carbohydrate metabolic process"/>
    <property type="evidence" value="ECO:0007669"/>
    <property type="project" value="InterPro"/>
</dbReference>
<dbReference type="InterPro" id="IPR027417">
    <property type="entry name" value="P-loop_NTPase"/>
</dbReference>
<dbReference type="PANTHER" id="PTHR43442:SF3">
    <property type="entry name" value="GLUCONOKINASE-RELATED"/>
    <property type="match status" value="1"/>
</dbReference>
<dbReference type="PANTHER" id="PTHR43442">
    <property type="entry name" value="GLUCONOKINASE-RELATED"/>
    <property type="match status" value="1"/>
</dbReference>
<evidence type="ECO:0000256" key="3">
    <source>
        <dbReference type="ARBA" id="ARBA00012054"/>
    </source>
</evidence>
<keyword evidence="5" id="KW-0547">Nucleotide-binding</keyword>
<evidence type="ECO:0000256" key="4">
    <source>
        <dbReference type="ARBA" id="ARBA00022679"/>
    </source>
</evidence>
<evidence type="ECO:0000256" key="5">
    <source>
        <dbReference type="ARBA" id="ARBA00022741"/>
    </source>
</evidence>
<comment type="catalytic activity">
    <reaction evidence="8">
        <text>D-gluconate + ATP = 6-phospho-D-gluconate + ADP + H(+)</text>
        <dbReference type="Rhea" id="RHEA:19433"/>
        <dbReference type="ChEBI" id="CHEBI:15378"/>
        <dbReference type="ChEBI" id="CHEBI:18391"/>
        <dbReference type="ChEBI" id="CHEBI:30616"/>
        <dbReference type="ChEBI" id="CHEBI:58759"/>
        <dbReference type="ChEBI" id="CHEBI:456216"/>
        <dbReference type="EC" id="2.7.1.12"/>
    </reaction>
</comment>
<dbReference type="AlphaFoldDB" id="A0A5B7SMX0"/>
<dbReference type="KEGG" id="asag:FGM00_07250"/>
<dbReference type="InterPro" id="IPR006001">
    <property type="entry name" value="Therm_gnt_kin"/>
</dbReference>
<evidence type="ECO:0000313" key="9">
    <source>
        <dbReference type="EMBL" id="QCW99905.1"/>
    </source>
</evidence>
<evidence type="ECO:0000256" key="1">
    <source>
        <dbReference type="ARBA" id="ARBA00004761"/>
    </source>
</evidence>
<keyword evidence="10" id="KW-1185">Reference proteome</keyword>
<dbReference type="OrthoDB" id="1440194at2"/>
<dbReference type="Pfam" id="PF01202">
    <property type="entry name" value="SKI"/>
    <property type="match status" value="1"/>
</dbReference>
<accession>A0A5B7SMX0</accession>
<dbReference type="GO" id="GO:0005737">
    <property type="term" value="C:cytoplasm"/>
    <property type="evidence" value="ECO:0007669"/>
    <property type="project" value="TreeGrafter"/>
</dbReference>
<name>A0A5B7SMX0_9FLAO</name>